<reference evidence="3" key="1">
    <citation type="submission" date="2016-10" db="EMBL/GenBank/DDBJ databases">
        <authorList>
            <person name="Varghese N."/>
            <person name="Submissions S."/>
        </authorList>
    </citation>
    <scope>NUCLEOTIDE SEQUENCE [LARGE SCALE GENOMIC DNA]</scope>
    <source>
        <strain evidence="3">DSM 24213</strain>
    </source>
</reference>
<dbReference type="AlphaFoldDB" id="A0A1I4UQW3"/>
<sequence>MRLAKRRDWFRPMHFIKNWAAPQQSCQSAYRELFKEVLEDGLVEAIRTSTLSGLPMGNDKFKREIEVLTGQSASPGKPGRPTKNQKN</sequence>
<evidence type="ECO:0000256" key="1">
    <source>
        <dbReference type="SAM" id="MobiDB-lite"/>
    </source>
</evidence>
<gene>
    <name evidence="2" type="ORF">SAMN05216217_1321</name>
</gene>
<dbReference type="Proteomes" id="UP000243629">
    <property type="component" value="Unassembled WGS sequence"/>
</dbReference>
<dbReference type="STRING" id="1720063.SAMN05216217_1321"/>
<keyword evidence="3" id="KW-1185">Reference proteome</keyword>
<protein>
    <submittedName>
        <fullName evidence="2">Putative transposase</fullName>
    </submittedName>
</protein>
<evidence type="ECO:0000313" key="2">
    <source>
        <dbReference type="EMBL" id="SFM91397.1"/>
    </source>
</evidence>
<proteinExistence type="predicted"/>
<evidence type="ECO:0000313" key="3">
    <source>
        <dbReference type="Proteomes" id="UP000243629"/>
    </source>
</evidence>
<dbReference type="EMBL" id="FOUI01000032">
    <property type="protein sequence ID" value="SFM91397.1"/>
    <property type="molecule type" value="Genomic_DNA"/>
</dbReference>
<name>A0A1I4UQW3_9GAMM</name>
<feature type="region of interest" description="Disordered" evidence="1">
    <location>
        <begin position="68"/>
        <end position="87"/>
    </location>
</feature>
<accession>A0A1I4UQW3</accession>
<organism evidence="2 3">
    <name type="scientific">Halopseudomonas yangmingensis</name>
    <dbReference type="NCBI Taxonomy" id="1720063"/>
    <lineage>
        <taxon>Bacteria</taxon>
        <taxon>Pseudomonadati</taxon>
        <taxon>Pseudomonadota</taxon>
        <taxon>Gammaproteobacteria</taxon>
        <taxon>Pseudomonadales</taxon>
        <taxon>Pseudomonadaceae</taxon>
        <taxon>Halopseudomonas</taxon>
    </lineage>
</organism>